<dbReference type="PROSITE" id="PS01066">
    <property type="entry name" value="UPP_SYNTHASE"/>
    <property type="match status" value="1"/>
</dbReference>
<evidence type="ECO:0000313" key="4">
    <source>
        <dbReference type="Proteomes" id="UP000178372"/>
    </source>
</evidence>
<feature type="binding site" evidence="2">
    <location>
        <begin position="29"/>
        <end position="32"/>
    </location>
    <ligand>
        <name>substrate</name>
    </ligand>
</feature>
<dbReference type="EC" id="2.5.1.-" evidence="2"/>
<proteinExistence type="inferred from homology"/>
<feature type="binding site" evidence="2">
    <location>
        <begin position="197"/>
        <end position="199"/>
    </location>
    <ligand>
        <name>substrate</name>
    </ligand>
</feature>
<dbReference type="NCBIfam" id="TIGR00055">
    <property type="entry name" value="uppS"/>
    <property type="match status" value="1"/>
</dbReference>
<reference evidence="3 4" key="1">
    <citation type="journal article" date="2016" name="Nat. Commun.">
        <title>Thousands of microbial genomes shed light on interconnected biogeochemical processes in an aquifer system.</title>
        <authorList>
            <person name="Anantharaman K."/>
            <person name="Brown C.T."/>
            <person name="Hug L.A."/>
            <person name="Sharon I."/>
            <person name="Castelle C.J."/>
            <person name="Probst A.J."/>
            <person name="Thomas B.C."/>
            <person name="Singh A."/>
            <person name="Wilkins M.J."/>
            <person name="Karaoz U."/>
            <person name="Brodie E.L."/>
            <person name="Williams K.H."/>
            <person name="Hubbard S.S."/>
            <person name="Banfield J.F."/>
        </authorList>
    </citation>
    <scope>NUCLEOTIDE SEQUENCE [LARGE SCALE GENOMIC DNA]</scope>
</reference>
<gene>
    <name evidence="3" type="ORF">A2690_03365</name>
</gene>
<comment type="function">
    <text evidence="2">Catalyzes the condensation of isopentenyl diphosphate (IPP) with allylic pyrophosphates generating different type of terpenoids.</text>
</comment>
<accession>A0A1F7GCM1</accession>
<feature type="binding site" evidence="2">
    <location>
        <position position="191"/>
    </location>
    <ligand>
        <name>substrate</name>
    </ligand>
</feature>
<dbReference type="InterPro" id="IPR001441">
    <property type="entry name" value="UPP_synth-like"/>
</dbReference>
<feature type="binding site" evidence="2">
    <location>
        <position position="77"/>
    </location>
    <ligand>
        <name>substrate</name>
    </ligand>
</feature>
<dbReference type="CDD" id="cd00475">
    <property type="entry name" value="Cis_IPPS"/>
    <property type="match status" value="1"/>
</dbReference>
<dbReference type="PANTHER" id="PTHR10291">
    <property type="entry name" value="DEHYDRODOLICHYL DIPHOSPHATE SYNTHASE FAMILY MEMBER"/>
    <property type="match status" value="1"/>
</dbReference>
<comment type="caution">
    <text evidence="2">Lacks conserved residue(s) required for the propagation of feature annotation.</text>
</comment>
<dbReference type="PANTHER" id="PTHR10291:SF0">
    <property type="entry name" value="DEHYDRODOLICHYL DIPHOSPHATE SYNTHASE 2"/>
    <property type="match status" value="1"/>
</dbReference>
<comment type="cofactor">
    <cofactor evidence="2">
        <name>Mg(2+)</name>
        <dbReference type="ChEBI" id="CHEBI:18420"/>
    </cofactor>
    <text evidence="2">Binds 2 magnesium ions per subunit.</text>
</comment>
<sequence>MHFKCIIINTSNQMKGSGLPNHIAIIPDGNRRWAKERNLPTLEGHRRGLDAILKVGRYLRDKGVITLTAWGFSTENWNRSQGEINYLMELFMHMFDDLKEYKKHEVRFTHLGRKDRLPKKLIEKISFFENETANYNKYFFNLALDYGGRDEIMRAVNRCLDEEVKLVDQEKFAQYLDTSNQPYPYPDLVVRTGGEQRLSGYLLWQIEYAELVFLKEYLPDLTPKLMNQVLEDYVNRQRRFGR</sequence>
<dbReference type="InterPro" id="IPR018520">
    <property type="entry name" value="UPP_synth-like_CS"/>
</dbReference>
<comment type="similarity">
    <text evidence="2">Belongs to the UPP synthase family.</text>
</comment>
<dbReference type="Pfam" id="PF01255">
    <property type="entry name" value="Prenyltransf"/>
    <property type="match status" value="1"/>
</dbReference>
<dbReference type="GO" id="GO:0016094">
    <property type="term" value="P:polyprenol biosynthetic process"/>
    <property type="evidence" value="ECO:0007669"/>
    <property type="project" value="TreeGrafter"/>
</dbReference>
<feature type="binding site" evidence="2">
    <location>
        <begin position="73"/>
        <end position="75"/>
    </location>
    <ligand>
        <name>substrate</name>
    </ligand>
</feature>
<dbReference type="SUPFAM" id="SSF64005">
    <property type="entry name" value="Undecaprenyl diphosphate synthase"/>
    <property type="match status" value="1"/>
</dbReference>
<feature type="active site" evidence="2">
    <location>
        <position position="28"/>
    </location>
</feature>
<evidence type="ECO:0000313" key="3">
    <source>
        <dbReference type="EMBL" id="OGK16627.1"/>
    </source>
</evidence>
<dbReference type="Gene3D" id="3.40.1180.10">
    <property type="entry name" value="Decaprenyl diphosphate synthase-like"/>
    <property type="match status" value="1"/>
</dbReference>
<keyword evidence="2" id="KW-0460">Magnesium</keyword>
<comment type="subunit">
    <text evidence="2">Homodimer.</text>
</comment>
<feature type="binding site" evidence="2">
    <location>
        <position position="33"/>
    </location>
    <ligand>
        <name>substrate</name>
    </ligand>
</feature>
<organism evidence="3 4">
    <name type="scientific">Candidatus Roizmanbacteria bacterium RIFCSPHIGHO2_01_FULL_39_12b</name>
    <dbReference type="NCBI Taxonomy" id="1802030"/>
    <lineage>
        <taxon>Bacteria</taxon>
        <taxon>Candidatus Roizmaniibacteriota</taxon>
    </lineage>
</organism>
<dbReference type="InterPro" id="IPR036424">
    <property type="entry name" value="UPP_synth-like_sf"/>
</dbReference>
<dbReference type="GO" id="GO:0000287">
    <property type="term" value="F:magnesium ion binding"/>
    <property type="evidence" value="ECO:0007669"/>
    <property type="project" value="UniProtKB-UniRule"/>
</dbReference>
<feature type="binding site" evidence="2">
    <location>
        <position position="79"/>
    </location>
    <ligand>
        <name>substrate</name>
    </ligand>
</feature>
<feature type="binding site" evidence="2">
    <location>
        <position position="45"/>
    </location>
    <ligand>
        <name>substrate</name>
    </ligand>
</feature>
<feature type="binding site" evidence="2">
    <location>
        <position position="28"/>
    </location>
    <ligand>
        <name>Mg(2+)</name>
        <dbReference type="ChEBI" id="CHEBI:18420"/>
    </ligand>
</feature>
<protein>
    <recommendedName>
        <fullName evidence="2">Isoprenyl transferase</fullName>
        <ecNumber evidence="2">2.5.1.-</ecNumber>
    </recommendedName>
</protein>
<evidence type="ECO:0000256" key="2">
    <source>
        <dbReference type="HAMAP-Rule" id="MF_01139"/>
    </source>
</evidence>
<keyword evidence="2" id="KW-0479">Metal-binding</keyword>
<dbReference type="EMBL" id="MFZF01000014">
    <property type="protein sequence ID" value="OGK16627.1"/>
    <property type="molecule type" value="Genomic_DNA"/>
</dbReference>
<evidence type="ECO:0000256" key="1">
    <source>
        <dbReference type="ARBA" id="ARBA00022679"/>
    </source>
</evidence>
<feature type="active site" description="Proton acceptor" evidence="2">
    <location>
        <position position="76"/>
    </location>
</feature>
<dbReference type="HAMAP" id="MF_01139">
    <property type="entry name" value="ISPT"/>
    <property type="match status" value="1"/>
</dbReference>
<dbReference type="Proteomes" id="UP000178372">
    <property type="component" value="Unassembled WGS sequence"/>
</dbReference>
<dbReference type="AlphaFoldDB" id="A0A1F7GCM1"/>
<keyword evidence="1 2" id="KW-0808">Transferase</keyword>
<feature type="binding site" evidence="2">
    <location>
        <position position="210"/>
    </location>
    <ligand>
        <name>Mg(2+)</name>
        <dbReference type="ChEBI" id="CHEBI:18420"/>
    </ligand>
</feature>
<dbReference type="GO" id="GO:0045547">
    <property type="term" value="F:ditrans,polycis-polyprenyl diphosphate synthase [(2E,6E)-farnesyl diphosphate specific] activity"/>
    <property type="evidence" value="ECO:0007669"/>
    <property type="project" value="TreeGrafter"/>
</dbReference>
<name>A0A1F7GCM1_9BACT</name>
<comment type="caution">
    <text evidence="3">The sequence shown here is derived from an EMBL/GenBank/DDBJ whole genome shotgun (WGS) entry which is preliminary data.</text>
</comment>